<name>A0A3B6C1S7_WHEAT</name>
<accession>A0A3B6C1S7</accession>
<feature type="domain" description="Gnk2-homologous" evidence="5">
    <location>
        <begin position="39"/>
        <end position="144"/>
    </location>
</feature>
<keyword evidence="7" id="KW-1185">Reference proteome</keyword>
<protein>
    <recommendedName>
        <fullName evidence="5">Gnk2-homologous domain-containing protein</fullName>
    </recommendedName>
</protein>
<dbReference type="PANTHER" id="PTHR32099">
    <property type="entry name" value="CYSTEINE-RICH REPEAT SECRETORY PROTEIN"/>
    <property type="match status" value="1"/>
</dbReference>
<evidence type="ECO:0000256" key="3">
    <source>
        <dbReference type="SAM" id="Phobius"/>
    </source>
</evidence>
<dbReference type="InterPro" id="IPR038408">
    <property type="entry name" value="GNK2_sf"/>
</dbReference>
<dbReference type="PROSITE" id="PS51473">
    <property type="entry name" value="GNK2"/>
    <property type="match status" value="1"/>
</dbReference>
<sequence length="333" mass="34621">MASSGPPFLLLLLVVVLVAVAAASEERPRVIPTLLQCHPAQAQATANASSAKNATAFQANAMSLLAKLPSAAAPTGFASLRSAGVVGRDVAFVRGLCFGYATPSQCRECLAAAAKKLADACGARGRRAGVWMDACFASYADANPSSPNYDGFRARVISGADALITSTSYELQSLADLAWRMGPVAATNAGMQVAVDWTAAASDYSKNSTSARAGDTCCWGLDAWHDGVAGAVVGFDCYLRFDVAVATATAPARVPLLKRLGKFMNDHPCLTAVFGMVGAGLAVAPFYVLIEGICRWMESKIRPINNAPVVPVADVAASELLVSLQWQGDGLMV</sequence>
<dbReference type="Gene3D" id="3.30.430.20">
    <property type="entry name" value="Gnk2 domain, C-X8-C-X2-C motif"/>
    <property type="match status" value="1"/>
</dbReference>
<reference evidence="6" key="2">
    <citation type="submission" date="2018-10" db="UniProtKB">
        <authorList>
            <consortium name="EnsemblPlants"/>
        </authorList>
    </citation>
    <scope>IDENTIFICATION</scope>
</reference>
<evidence type="ECO:0000259" key="5">
    <source>
        <dbReference type="PROSITE" id="PS51473"/>
    </source>
</evidence>
<evidence type="ECO:0000313" key="6">
    <source>
        <dbReference type="EnsemblPlants" id="TraesCS2B02G170000.1"/>
    </source>
</evidence>
<keyword evidence="3" id="KW-0472">Membrane</keyword>
<dbReference type="CDD" id="cd23509">
    <property type="entry name" value="Gnk2-like"/>
    <property type="match status" value="1"/>
</dbReference>
<dbReference type="PANTHER" id="PTHR32099:SF104">
    <property type="entry name" value="OS01G0774133 PROTEIN"/>
    <property type="match status" value="1"/>
</dbReference>
<reference evidence="6" key="1">
    <citation type="submission" date="2018-08" db="EMBL/GenBank/DDBJ databases">
        <authorList>
            <person name="Rossello M."/>
        </authorList>
    </citation>
    <scope>NUCLEOTIDE SEQUENCE [LARGE SCALE GENOMIC DNA]</scope>
    <source>
        <strain evidence="6">cv. Chinese Spring</strain>
    </source>
</reference>
<evidence type="ECO:0000256" key="4">
    <source>
        <dbReference type="SAM" id="SignalP"/>
    </source>
</evidence>
<evidence type="ECO:0000256" key="2">
    <source>
        <dbReference type="ARBA" id="ARBA00022737"/>
    </source>
</evidence>
<evidence type="ECO:0000256" key="1">
    <source>
        <dbReference type="ARBA" id="ARBA00022729"/>
    </source>
</evidence>
<dbReference type="EnsemblPlants" id="TraesCS2B02G170000.1">
    <property type="protein sequence ID" value="TraesCS2B02G170000.1"/>
    <property type="gene ID" value="TraesCS2B02G170000"/>
</dbReference>
<dbReference type="InterPro" id="IPR002902">
    <property type="entry name" value="GNK2"/>
</dbReference>
<keyword evidence="3" id="KW-0812">Transmembrane</keyword>
<feature type="signal peptide" evidence="4">
    <location>
        <begin position="1"/>
        <end position="23"/>
    </location>
</feature>
<keyword evidence="2" id="KW-0677">Repeat</keyword>
<organism evidence="6">
    <name type="scientific">Triticum aestivum</name>
    <name type="common">Wheat</name>
    <dbReference type="NCBI Taxonomy" id="4565"/>
    <lineage>
        <taxon>Eukaryota</taxon>
        <taxon>Viridiplantae</taxon>
        <taxon>Streptophyta</taxon>
        <taxon>Embryophyta</taxon>
        <taxon>Tracheophyta</taxon>
        <taxon>Spermatophyta</taxon>
        <taxon>Magnoliopsida</taxon>
        <taxon>Liliopsida</taxon>
        <taxon>Poales</taxon>
        <taxon>Poaceae</taxon>
        <taxon>BOP clade</taxon>
        <taxon>Pooideae</taxon>
        <taxon>Triticodae</taxon>
        <taxon>Triticeae</taxon>
        <taxon>Triticinae</taxon>
        <taxon>Triticum</taxon>
    </lineage>
</organism>
<dbReference type="Pfam" id="PF01657">
    <property type="entry name" value="Stress-antifung"/>
    <property type="match status" value="1"/>
</dbReference>
<dbReference type="AlphaFoldDB" id="A0A3B6C1S7"/>
<keyword evidence="3" id="KW-1133">Transmembrane helix</keyword>
<evidence type="ECO:0000313" key="7">
    <source>
        <dbReference type="Proteomes" id="UP000019116"/>
    </source>
</evidence>
<proteinExistence type="predicted"/>
<dbReference type="Gramene" id="TraesCS2B02G170000.1">
    <property type="protein sequence ID" value="TraesCS2B02G170000.1"/>
    <property type="gene ID" value="TraesCS2B02G170000"/>
</dbReference>
<feature type="transmembrane region" description="Helical" evidence="3">
    <location>
        <begin position="270"/>
        <end position="290"/>
    </location>
</feature>
<dbReference type="Gramene" id="TraesCS2B03G0414600.2">
    <property type="protein sequence ID" value="TraesCS2B03G0414600.2.CDS"/>
    <property type="gene ID" value="TraesCS2B03G0414600"/>
</dbReference>
<keyword evidence="1 4" id="KW-0732">Signal</keyword>
<dbReference type="Proteomes" id="UP000019116">
    <property type="component" value="Chromosome 2B"/>
</dbReference>
<feature type="chain" id="PRO_5043171998" description="Gnk2-homologous domain-containing protein" evidence="4">
    <location>
        <begin position="24"/>
        <end position="333"/>
    </location>
</feature>